<name>I7LFY7_9CLOT</name>
<evidence type="ECO:0000313" key="1">
    <source>
        <dbReference type="EMBL" id="CCJ32855.1"/>
    </source>
</evidence>
<gene>
    <name evidence="1" type="ORF">CAAU_0771</name>
</gene>
<protein>
    <submittedName>
        <fullName evidence="1">Uncharacterized protein</fullName>
    </submittedName>
</protein>
<dbReference type="RefSeq" id="WP_008908131.1">
    <property type="nucleotide sequence ID" value="NZ_CAKP01000036.1"/>
</dbReference>
<accession>I7LFY7</accession>
<dbReference type="AlphaFoldDB" id="I7LFY7"/>
<evidence type="ECO:0000313" key="2">
    <source>
        <dbReference type="Proteomes" id="UP000007652"/>
    </source>
</evidence>
<dbReference type="Proteomes" id="UP000007652">
    <property type="component" value="Unassembled WGS sequence"/>
</dbReference>
<sequence length="49" mass="5787">MELLIHKVKEIKEISDITEVNTLIEKDWILLKIVPNKLKTIYVLGRIEI</sequence>
<dbReference type="EMBL" id="CAKP01000036">
    <property type="protein sequence ID" value="CCJ32855.1"/>
    <property type="molecule type" value="Genomic_DNA"/>
</dbReference>
<proteinExistence type="predicted"/>
<reference evidence="1 2" key="1">
    <citation type="journal article" date="2011" name="J. Bacteriol.">
        <title>Draft genome sequence of Caloramator australicus strain RC3T, a thermoanaerobe from the Great Artesian Basin of Australia.</title>
        <authorList>
            <person name="Ogg C.D."/>
            <person name="Patel B.K.C."/>
        </authorList>
    </citation>
    <scope>NUCLEOTIDE SEQUENCE [LARGE SCALE GENOMIC DNA]</scope>
    <source>
        <strain evidence="1 2">RC3</strain>
    </source>
</reference>
<organism evidence="1 2">
    <name type="scientific">Caloramator australicus RC3</name>
    <dbReference type="NCBI Taxonomy" id="857293"/>
    <lineage>
        <taxon>Bacteria</taxon>
        <taxon>Bacillati</taxon>
        <taxon>Bacillota</taxon>
        <taxon>Clostridia</taxon>
        <taxon>Eubacteriales</taxon>
        <taxon>Clostridiaceae</taxon>
        <taxon>Caloramator</taxon>
    </lineage>
</organism>
<comment type="caution">
    <text evidence="1">The sequence shown here is derived from an EMBL/GenBank/DDBJ whole genome shotgun (WGS) entry which is preliminary data.</text>
</comment>
<keyword evidence="2" id="KW-1185">Reference proteome</keyword>